<dbReference type="Gene3D" id="3.40.366.10">
    <property type="entry name" value="Malonyl-Coenzyme A Acyl Carrier Protein, domain 2"/>
    <property type="match status" value="1"/>
</dbReference>
<evidence type="ECO:0000256" key="1">
    <source>
        <dbReference type="ARBA" id="ARBA00022679"/>
    </source>
</evidence>
<dbReference type="PANTHER" id="PTHR43775">
    <property type="entry name" value="FATTY ACID SYNTHASE"/>
    <property type="match status" value="1"/>
</dbReference>
<dbReference type="InterPro" id="IPR001227">
    <property type="entry name" value="Ac_transferase_dom_sf"/>
</dbReference>
<dbReference type="InterPro" id="IPR014043">
    <property type="entry name" value="Acyl_transferase_dom"/>
</dbReference>
<reference evidence="3 4" key="1">
    <citation type="submission" date="2018-11" db="EMBL/GenBank/DDBJ databases">
        <title>Micromonospora sp. PPF5-17, a new actinomycetes isolated from a hot spring soil.</title>
        <authorList>
            <person name="Thawai C."/>
        </authorList>
    </citation>
    <scope>NUCLEOTIDE SEQUENCE [LARGE SCALE GENOMIC DNA]</scope>
    <source>
        <strain evidence="3 4">PPF5-17</strain>
    </source>
</reference>
<feature type="domain" description="Malonyl-CoA:ACP transacylase (MAT)" evidence="2">
    <location>
        <begin position="1"/>
        <end position="113"/>
    </location>
</feature>
<protein>
    <submittedName>
        <fullName evidence="3">Acyltransferase domain-containing protein</fullName>
    </submittedName>
</protein>
<evidence type="ECO:0000313" key="3">
    <source>
        <dbReference type="EMBL" id="RNL82080.1"/>
    </source>
</evidence>
<comment type="caution">
    <text evidence="3">The sequence shown here is derived from an EMBL/GenBank/DDBJ whole genome shotgun (WGS) entry which is preliminary data.</text>
</comment>
<dbReference type="SMART" id="SM00827">
    <property type="entry name" value="PKS_AT"/>
    <property type="match status" value="1"/>
</dbReference>
<sequence length="113" mass="12212">MLVATRARLMNSITTPGAMIALQATRDEAEQLTTGHDGVTIAAINTPHTAVISGDRDVCEQLARQWRDNGRKATQLKVSHAFHSPHMATIADQFRTVAAGLTYHPPTLPVVSN</sequence>
<organism evidence="3 4">
    <name type="scientific">Micromonospora solifontis</name>
    <dbReference type="NCBI Taxonomy" id="2487138"/>
    <lineage>
        <taxon>Bacteria</taxon>
        <taxon>Bacillati</taxon>
        <taxon>Actinomycetota</taxon>
        <taxon>Actinomycetes</taxon>
        <taxon>Micromonosporales</taxon>
        <taxon>Micromonosporaceae</taxon>
        <taxon>Micromonospora</taxon>
    </lineage>
</organism>
<evidence type="ECO:0000259" key="2">
    <source>
        <dbReference type="SMART" id="SM00827"/>
    </source>
</evidence>
<accession>A0ABX9WB62</accession>
<dbReference type="EMBL" id="RJLN01000218">
    <property type="protein sequence ID" value="RNL82080.1"/>
    <property type="molecule type" value="Genomic_DNA"/>
</dbReference>
<keyword evidence="3" id="KW-0012">Acyltransferase</keyword>
<dbReference type="InterPro" id="IPR050091">
    <property type="entry name" value="PKS_NRPS_Biosynth_Enz"/>
</dbReference>
<gene>
    <name evidence="3" type="ORF">EFE23_27935</name>
</gene>
<dbReference type="InterPro" id="IPR016035">
    <property type="entry name" value="Acyl_Trfase/lysoPLipase"/>
</dbReference>
<keyword evidence="1" id="KW-0808">Transferase</keyword>
<dbReference type="Proteomes" id="UP000280698">
    <property type="component" value="Unassembled WGS sequence"/>
</dbReference>
<name>A0ABX9WB62_9ACTN</name>
<evidence type="ECO:0000313" key="4">
    <source>
        <dbReference type="Proteomes" id="UP000280698"/>
    </source>
</evidence>
<dbReference type="GO" id="GO:0016746">
    <property type="term" value="F:acyltransferase activity"/>
    <property type="evidence" value="ECO:0007669"/>
    <property type="project" value="UniProtKB-KW"/>
</dbReference>
<dbReference type="PANTHER" id="PTHR43775:SF51">
    <property type="entry name" value="INACTIVE PHENOLPHTHIOCEROL SYNTHESIS POLYKETIDE SYNTHASE TYPE I PKS1-RELATED"/>
    <property type="match status" value="1"/>
</dbReference>
<feature type="non-terminal residue" evidence="3">
    <location>
        <position position="113"/>
    </location>
</feature>
<dbReference type="SUPFAM" id="SSF52151">
    <property type="entry name" value="FabD/lysophospholipase-like"/>
    <property type="match status" value="1"/>
</dbReference>
<proteinExistence type="predicted"/>
<keyword evidence="4" id="KW-1185">Reference proteome</keyword>
<dbReference type="RefSeq" id="WP_123243824.1">
    <property type="nucleotide sequence ID" value="NZ_JAAHBY010000218.1"/>
</dbReference>
<dbReference type="Pfam" id="PF00698">
    <property type="entry name" value="Acyl_transf_1"/>
    <property type="match status" value="1"/>
</dbReference>